<dbReference type="NCBIfam" id="TIGR00229">
    <property type="entry name" value="sensory_box"/>
    <property type="match status" value="1"/>
</dbReference>
<protein>
    <recommendedName>
        <fullName evidence="2">histidine kinase</fullName>
        <ecNumber evidence="2">2.7.13.3</ecNumber>
    </recommendedName>
</protein>
<evidence type="ECO:0000256" key="6">
    <source>
        <dbReference type="SAM" id="Coils"/>
    </source>
</evidence>
<dbReference type="eggNOG" id="COG2202">
    <property type="taxonomic scope" value="Bacteria"/>
</dbReference>
<keyword evidence="10" id="KW-1185">Reference proteome</keyword>
<dbReference type="Pfam" id="PF02518">
    <property type="entry name" value="HATPase_c"/>
    <property type="match status" value="1"/>
</dbReference>
<dbReference type="GO" id="GO:0030295">
    <property type="term" value="F:protein kinase activator activity"/>
    <property type="evidence" value="ECO:0007669"/>
    <property type="project" value="TreeGrafter"/>
</dbReference>
<dbReference type="PROSITE" id="PS50113">
    <property type="entry name" value="PAC"/>
    <property type="match status" value="1"/>
</dbReference>
<dbReference type="InterPro" id="IPR050351">
    <property type="entry name" value="BphY/WalK/GraS-like"/>
</dbReference>
<dbReference type="GO" id="GO:0000156">
    <property type="term" value="F:phosphorelay response regulator activity"/>
    <property type="evidence" value="ECO:0007669"/>
    <property type="project" value="TreeGrafter"/>
</dbReference>
<keyword evidence="3 9" id="KW-0808">Transferase</keyword>
<dbReference type="SMART" id="SM00387">
    <property type="entry name" value="HATPase_c"/>
    <property type="match status" value="1"/>
</dbReference>
<dbReference type="PROSITE" id="PS50109">
    <property type="entry name" value="HIS_KIN"/>
    <property type="match status" value="1"/>
</dbReference>
<evidence type="ECO:0000256" key="4">
    <source>
        <dbReference type="ARBA" id="ARBA00022777"/>
    </source>
</evidence>
<dbReference type="eggNOG" id="COG4191">
    <property type="taxonomic scope" value="Bacteria"/>
</dbReference>
<dbReference type="Gene3D" id="1.10.287.130">
    <property type="match status" value="1"/>
</dbReference>
<dbReference type="GO" id="GO:0016020">
    <property type="term" value="C:membrane"/>
    <property type="evidence" value="ECO:0007669"/>
    <property type="project" value="UniProtKB-SubCell"/>
</dbReference>
<dbReference type="KEGG" id="phm:PSMK_18900"/>
<dbReference type="PATRIC" id="fig|1142394.8.peg.1947"/>
<dbReference type="AlphaFoldDB" id="I0IFL1"/>
<dbReference type="STRING" id="1142394.PSMK_18900"/>
<dbReference type="InterPro" id="IPR035965">
    <property type="entry name" value="PAS-like_dom_sf"/>
</dbReference>
<keyword evidence="6" id="KW-0175">Coiled coil</keyword>
<dbReference type="InterPro" id="IPR005467">
    <property type="entry name" value="His_kinase_dom"/>
</dbReference>
<dbReference type="PANTHER" id="PTHR42878:SF14">
    <property type="entry name" value="OSMOLARITY TWO-COMPONENT SYSTEM PROTEIN SSK1"/>
    <property type="match status" value="1"/>
</dbReference>
<dbReference type="SUPFAM" id="SSF55785">
    <property type="entry name" value="PYP-like sensor domain (PAS domain)"/>
    <property type="match status" value="1"/>
</dbReference>
<evidence type="ECO:0000256" key="1">
    <source>
        <dbReference type="ARBA" id="ARBA00000085"/>
    </source>
</evidence>
<keyword evidence="4 9" id="KW-0418">Kinase</keyword>
<name>I0IFL1_PHYMF</name>
<dbReference type="InterPro" id="IPR000700">
    <property type="entry name" value="PAS-assoc_C"/>
</dbReference>
<dbReference type="Gene3D" id="3.30.450.20">
    <property type="entry name" value="PAS domain"/>
    <property type="match status" value="1"/>
</dbReference>
<dbReference type="Gene3D" id="3.30.565.10">
    <property type="entry name" value="Histidine kinase-like ATPase, C-terminal domain"/>
    <property type="match status" value="1"/>
</dbReference>
<comment type="catalytic activity">
    <reaction evidence="1">
        <text>ATP + protein L-histidine = ADP + protein N-phospho-L-histidine.</text>
        <dbReference type="EC" id="2.7.13.3"/>
    </reaction>
</comment>
<gene>
    <name evidence="9" type="ordered locus">PSMK_18900</name>
</gene>
<dbReference type="GO" id="GO:0007234">
    <property type="term" value="P:osmosensory signaling via phosphorelay pathway"/>
    <property type="evidence" value="ECO:0007669"/>
    <property type="project" value="TreeGrafter"/>
</dbReference>
<evidence type="ECO:0000256" key="5">
    <source>
        <dbReference type="ARBA" id="ARBA00023136"/>
    </source>
</evidence>
<dbReference type="EC" id="2.7.13.3" evidence="2"/>
<dbReference type="PRINTS" id="PR00344">
    <property type="entry name" value="BCTRLSENSOR"/>
</dbReference>
<dbReference type="EMBL" id="AP012338">
    <property type="protein sequence ID" value="BAM04049.1"/>
    <property type="molecule type" value="Genomic_DNA"/>
</dbReference>
<feature type="domain" description="Histidine kinase" evidence="7">
    <location>
        <begin position="243"/>
        <end position="419"/>
    </location>
</feature>
<reference evidence="9 10" key="1">
    <citation type="submission" date="2012-02" db="EMBL/GenBank/DDBJ databases">
        <title>Complete genome sequence of Phycisphaera mikurensis NBRC 102666.</title>
        <authorList>
            <person name="Ankai A."/>
            <person name="Hosoyama A."/>
            <person name="Terui Y."/>
            <person name="Sekine M."/>
            <person name="Fukai R."/>
            <person name="Kato Y."/>
            <person name="Nakamura S."/>
            <person name="Yamada-Narita S."/>
            <person name="Kawakoshi A."/>
            <person name="Fukunaga Y."/>
            <person name="Yamazaki S."/>
            <person name="Fujita N."/>
        </authorList>
    </citation>
    <scope>NUCLEOTIDE SEQUENCE [LARGE SCALE GENOMIC DNA]</scope>
    <source>
        <strain evidence="10">NBRC 102666 / KCTC 22515 / FYK2301M01</strain>
    </source>
</reference>
<evidence type="ECO:0000259" key="7">
    <source>
        <dbReference type="PROSITE" id="PS50109"/>
    </source>
</evidence>
<sequence>MPKLDPEAARQRDQVLRTVLESIPHCVFWKDRDCLYLGSNSGFARLAGFDDAADLIGQDDYDLPWTRTETDFFRKCDLDVMARGEAILNVEEPQKNALGEETWLLTSKVPLRDEAGRVFGILGMFVDITDRKRAELERDEAQAKLVVASREAGKSEIATGVLHNVGNAINSIGVGVDLLRERLGAGPVALAERLAASLRPHRADFPAFAAADPRAAALPDLVIGLSEAMRREHDRLRDELAQLTEQVAHVKDVISSQQAFARPRTAREPAPAAALAEEAARMATACIGPGGAAVRVRTAADAPVVTTDRSLVLQVLVNLLHNALQAVPADQEDGSVEIRVAQDATAGTLAFVVEDNGRGIDARAIGRLFEHGYTTRADGHGFGLHTAALSAGVLGGRLEAASDGPGRGARFTLTLPMDQAAVHPAA</sequence>
<dbReference type="InterPro" id="IPR004358">
    <property type="entry name" value="Sig_transdc_His_kin-like_C"/>
</dbReference>
<feature type="domain" description="PAC" evidence="8">
    <location>
        <begin position="88"/>
        <end position="140"/>
    </location>
</feature>
<evidence type="ECO:0000313" key="9">
    <source>
        <dbReference type="EMBL" id="BAM04049.1"/>
    </source>
</evidence>
<dbReference type="InterPro" id="IPR003594">
    <property type="entry name" value="HATPase_dom"/>
</dbReference>
<accession>I0IFL1</accession>
<dbReference type="GO" id="GO:0004673">
    <property type="term" value="F:protein histidine kinase activity"/>
    <property type="evidence" value="ECO:0007669"/>
    <property type="project" value="UniProtKB-EC"/>
</dbReference>
<dbReference type="Pfam" id="PF08448">
    <property type="entry name" value="PAS_4"/>
    <property type="match status" value="1"/>
</dbReference>
<dbReference type="InterPro" id="IPR013656">
    <property type="entry name" value="PAS_4"/>
</dbReference>
<feature type="coiled-coil region" evidence="6">
    <location>
        <begin position="226"/>
        <end position="253"/>
    </location>
</feature>
<keyword evidence="5" id="KW-0472">Membrane</keyword>
<dbReference type="InterPro" id="IPR000014">
    <property type="entry name" value="PAS"/>
</dbReference>
<organism evidence="9 10">
    <name type="scientific">Phycisphaera mikurensis (strain NBRC 102666 / KCTC 22515 / FYK2301M01)</name>
    <dbReference type="NCBI Taxonomy" id="1142394"/>
    <lineage>
        <taxon>Bacteria</taxon>
        <taxon>Pseudomonadati</taxon>
        <taxon>Planctomycetota</taxon>
        <taxon>Phycisphaerae</taxon>
        <taxon>Phycisphaerales</taxon>
        <taxon>Phycisphaeraceae</taxon>
        <taxon>Phycisphaera</taxon>
    </lineage>
</organism>
<evidence type="ECO:0000256" key="2">
    <source>
        <dbReference type="ARBA" id="ARBA00012438"/>
    </source>
</evidence>
<evidence type="ECO:0000313" key="10">
    <source>
        <dbReference type="Proteomes" id="UP000007881"/>
    </source>
</evidence>
<proteinExistence type="predicted"/>
<evidence type="ECO:0000256" key="3">
    <source>
        <dbReference type="ARBA" id="ARBA00022679"/>
    </source>
</evidence>
<evidence type="ECO:0000259" key="8">
    <source>
        <dbReference type="PROSITE" id="PS50113"/>
    </source>
</evidence>
<dbReference type="Proteomes" id="UP000007881">
    <property type="component" value="Chromosome"/>
</dbReference>
<dbReference type="SUPFAM" id="SSF55874">
    <property type="entry name" value="ATPase domain of HSP90 chaperone/DNA topoisomerase II/histidine kinase"/>
    <property type="match status" value="1"/>
</dbReference>
<dbReference type="InterPro" id="IPR036890">
    <property type="entry name" value="HATPase_C_sf"/>
</dbReference>
<dbReference type="HOGENOM" id="CLU_616476_0_0_0"/>
<dbReference type="CDD" id="cd00130">
    <property type="entry name" value="PAS"/>
    <property type="match status" value="1"/>
</dbReference>
<dbReference type="PANTHER" id="PTHR42878">
    <property type="entry name" value="TWO-COMPONENT HISTIDINE KINASE"/>
    <property type="match status" value="1"/>
</dbReference>